<dbReference type="GeneID" id="56067574"/>
<dbReference type="PANTHER" id="PTHR46268">
    <property type="entry name" value="STRESS RESPONSE PROTEIN NHAX"/>
    <property type="match status" value="1"/>
</dbReference>
<name>A0A7D5M5L8_9ARCH</name>
<gene>
    <name evidence="3" type="ORF">C5F50_05755</name>
</gene>
<dbReference type="RefSeq" id="WP_179372732.1">
    <property type="nucleotide sequence ID" value="NZ_CP026995.1"/>
</dbReference>
<organism evidence="3 4">
    <name type="scientific">Nitrosopumilus ureiphilus</name>
    <dbReference type="NCBI Taxonomy" id="1470067"/>
    <lineage>
        <taxon>Archaea</taxon>
        <taxon>Nitrososphaerota</taxon>
        <taxon>Nitrososphaeria</taxon>
        <taxon>Nitrosopumilales</taxon>
        <taxon>Nitrosopumilaceae</taxon>
        <taxon>Nitrosopumilus</taxon>
    </lineage>
</organism>
<keyword evidence="4" id="KW-1185">Reference proteome</keyword>
<protein>
    <submittedName>
        <fullName evidence="3">Universal stress protein</fullName>
    </submittedName>
</protein>
<dbReference type="CDD" id="cd00293">
    <property type="entry name" value="USP-like"/>
    <property type="match status" value="1"/>
</dbReference>
<feature type="domain" description="UspA" evidence="2">
    <location>
        <begin position="4"/>
        <end position="138"/>
    </location>
</feature>
<dbReference type="OrthoDB" id="105697at2157"/>
<dbReference type="InterPro" id="IPR006015">
    <property type="entry name" value="Universal_stress_UspA"/>
</dbReference>
<dbReference type="Proteomes" id="UP000509478">
    <property type="component" value="Chromosome"/>
</dbReference>
<evidence type="ECO:0000256" key="1">
    <source>
        <dbReference type="ARBA" id="ARBA00008791"/>
    </source>
</evidence>
<reference evidence="3 4" key="1">
    <citation type="submission" date="2018-02" db="EMBL/GenBank/DDBJ databases">
        <title>Complete genome of Nitrosopumilus ureaphilus PS0.</title>
        <authorList>
            <person name="Qin W."/>
            <person name="Zheng Y."/>
            <person name="Stahl D.A."/>
        </authorList>
    </citation>
    <scope>NUCLEOTIDE SEQUENCE [LARGE SCALE GENOMIC DNA]</scope>
    <source>
        <strain evidence="3 4">PS0</strain>
    </source>
</reference>
<dbReference type="PANTHER" id="PTHR46268:SF25">
    <property type="entry name" value="USPA DOMAIN PROTEIN"/>
    <property type="match status" value="1"/>
</dbReference>
<proteinExistence type="inferred from homology"/>
<evidence type="ECO:0000313" key="3">
    <source>
        <dbReference type="EMBL" id="QLH06631.1"/>
    </source>
</evidence>
<sequence length="138" mass="15063">MDLNRILVPLDGSKKSFEALDRAITLAGFTHGQITCIHVIPHVIEGGPRTKAFDKQLVEDAKILLRKAEKRAGNKNVKFITKILRGSPSYVTLHTAKAGKFDHIVMSTTGSGSASKDMIGSVSNHVLQKSKIPVYLIK</sequence>
<dbReference type="EMBL" id="CP026995">
    <property type="protein sequence ID" value="QLH06631.1"/>
    <property type="molecule type" value="Genomic_DNA"/>
</dbReference>
<dbReference type="PRINTS" id="PR01438">
    <property type="entry name" value="UNVRSLSTRESS"/>
</dbReference>
<evidence type="ECO:0000313" key="4">
    <source>
        <dbReference type="Proteomes" id="UP000509478"/>
    </source>
</evidence>
<dbReference type="SUPFAM" id="SSF52402">
    <property type="entry name" value="Adenine nucleotide alpha hydrolases-like"/>
    <property type="match status" value="1"/>
</dbReference>
<dbReference type="Pfam" id="PF00582">
    <property type="entry name" value="Usp"/>
    <property type="match status" value="1"/>
</dbReference>
<dbReference type="InterPro" id="IPR006016">
    <property type="entry name" value="UspA"/>
</dbReference>
<dbReference type="Gene3D" id="3.40.50.620">
    <property type="entry name" value="HUPs"/>
    <property type="match status" value="1"/>
</dbReference>
<accession>A0A7D5M5L8</accession>
<evidence type="ECO:0000259" key="2">
    <source>
        <dbReference type="Pfam" id="PF00582"/>
    </source>
</evidence>
<dbReference type="AlphaFoldDB" id="A0A7D5M5L8"/>
<dbReference type="KEGG" id="nue:C5F50_05755"/>
<dbReference type="InterPro" id="IPR014729">
    <property type="entry name" value="Rossmann-like_a/b/a_fold"/>
</dbReference>
<comment type="similarity">
    <text evidence="1">Belongs to the universal stress protein A family.</text>
</comment>